<keyword evidence="8" id="KW-0436">Ligase</keyword>
<feature type="transmembrane region" description="Helical" evidence="6">
    <location>
        <begin position="90"/>
        <end position="109"/>
    </location>
</feature>
<evidence type="ECO:0000256" key="2">
    <source>
        <dbReference type="ARBA" id="ARBA00022692"/>
    </source>
</evidence>
<evidence type="ECO:0000256" key="1">
    <source>
        <dbReference type="ARBA" id="ARBA00004141"/>
    </source>
</evidence>
<dbReference type="PANTHER" id="PTHR37422:SF17">
    <property type="entry name" value="O-ANTIGEN LIGASE"/>
    <property type="match status" value="1"/>
</dbReference>
<keyword evidence="4 6" id="KW-0472">Membrane</keyword>
<dbReference type="PANTHER" id="PTHR37422">
    <property type="entry name" value="TEICHURONIC ACID BIOSYNTHESIS PROTEIN TUAE"/>
    <property type="match status" value="1"/>
</dbReference>
<feature type="transmembrane region" description="Helical" evidence="6">
    <location>
        <begin position="274"/>
        <end position="292"/>
    </location>
</feature>
<evidence type="ECO:0000259" key="7">
    <source>
        <dbReference type="Pfam" id="PF04932"/>
    </source>
</evidence>
<feature type="compositionally biased region" description="Basic and acidic residues" evidence="5">
    <location>
        <begin position="330"/>
        <end position="341"/>
    </location>
</feature>
<feature type="transmembrane region" description="Helical" evidence="6">
    <location>
        <begin position="298"/>
        <end position="316"/>
    </location>
</feature>
<evidence type="ECO:0000256" key="3">
    <source>
        <dbReference type="ARBA" id="ARBA00022989"/>
    </source>
</evidence>
<organism evidence="8 9">
    <name type="scientific">Novosphingobium kalidii</name>
    <dbReference type="NCBI Taxonomy" id="3230299"/>
    <lineage>
        <taxon>Bacteria</taxon>
        <taxon>Pseudomonadati</taxon>
        <taxon>Pseudomonadota</taxon>
        <taxon>Alphaproteobacteria</taxon>
        <taxon>Sphingomonadales</taxon>
        <taxon>Sphingomonadaceae</taxon>
        <taxon>Novosphingobium</taxon>
    </lineage>
</organism>
<accession>A0ABV2D4C7</accession>
<feature type="transmembrane region" description="Helical" evidence="6">
    <location>
        <begin position="41"/>
        <end position="60"/>
    </location>
</feature>
<keyword evidence="9" id="KW-1185">Reference proteome</keyword>
<dbReference type="InterPro" id="IPR051533">
    <property type="entry name" value="WaaL-like"/>
</dbReference>
<feature type="transmembrane region" description="Helical" evidence="6">
    <location>
        <begin position="200"/>
        <end position="219"/>
    </location>
</feature>
<gene>
    <name evidence="8" type="ORF">ABVV53_11940</name>
</gene>
<evidence type="ECO:0000256" key="5">
    <source>
        <dbReference type="SAM" id="MobiDB-lite"/>
    </source>
</evidence>
<dbReference type="EMBL" id="JBEWLY010000019">
    <property type="protein sequence ID" value="MET1756159.1"/>
    <property type="molecule type" value="Genomic_DNA"/>
</dbReference>
<feature type="region of interest" description="Disordered" evidence="5">
    <location>
        <begin position="321"/>
        <end position="352"/>
    </location>
</feature>
<dbReference type="Proteomes" id="UP001548713">
    <property type="component" value="Unassembled WGS sequence"/>
</dbReference>
<keyword evidence="3 6" id="KW-1133">Transmembrane helix</keyword>
<feature type="transmembrane region" description="Helical" evidence="6">
    <location>
        <begin position="12"/>
        <end position="29"/>
    </location>
</feature>
<evidence type="ECO:0000256" key="4">
    <source>
        <dbReference type="ARBA" id="ARBA00023136"/>
    </source>
</evidence>
<sequence>MSAFWSDSFSTTLNAALALILLVLTGFLIGVRLPLHLAARALIHSGAIMAVASVLMWLLYPAYGAHQAGDASQAVHAGAWRGVYLHKNHFGPLCAIYLSAVLLASRRVLPSQAYRWGLAAFLSFLIIQSWSASAIALVPLALFLTWLVVVLNPAEKLLAGSAAALGGMAAVLSAGVLLASLGRDATLTGRTEIWQTALTYIVREPLIGYGFGSGVYAGFVVEVGRLHGVHDAHNGYLDLLLGAGVIGLALFLAAVVAAWIIARGVYSFGGSYGAGALVLAAVLDGFLIAGLTEANVRPLSAVAGLAFCALGILLSAPRPKKISPTGSHAIRQERLAPRETADGGTESTAVGA</sequence>
<protein>
    <submittedName>
        <fullName evidence="8">O-antigen ligase family protein</fullName>
    </submittedName>
</protein>
<dbReference type="InterPro" id="IPR007016">
    <property type="entry name" value="O-antigen_ligase-rel_domated"/>
</dbReference>
<dbReference type="GO" id="GO:0016874">
    <property type="term" value="F:ligase activity"/>
    <property type="evidence" value="ECO:0007669"/>
    <property type="project" value="UniProtKB-KW"/>
</dbReference>
<evidence type="ECO:0000313" key="9">
    <source>
        <dbReference type="Proteomes" id="UP001548713"/>
    </source>
</evidence>
<feature type="domain" description="O-antigen ligase-related" evidence="7">
    <location>
        <begin position="119"/>
        <end position="252"/>
    </location>
</feature>
<dbReference type="Pfam" id="PF04932">
    <property type="entry name" value="Wzy_C"/>
    <property type="match status" value="1"/>
</dbReference>
<evidence type="ECO:0000313" key="8">
    <source>
        <dbReference type="EMBL" id="MET1756159.1"/>
    </source>
</evidence>
<proteinExistence type="predicted"/>
<feature type="transmembrane region" description="Helical" evidence="6">
    <location>
        <begin position="239"/>
        <end position="262"/>
    </location>
</feature>
<name>A0ABV2D4C7_9SPHN</name>
<comment type="subcellular location">
    <subcellularLocation>
        <location evidence="1">Membrane</location>
        <topology evidence="1">Multi-pass membrane protein</topology>
    </subcellularLocation>
</comment>
<dbReference type="RefSeq" id="WP_353984650.1">
    <property type="nucleotide sequence ID" value="NZ_JBEWLY010000019.1"/>
</dbReference>
<feature type="transmembrane region" description="Helical" evidence="6">
    <location>
        <begin position="157"/>
        <end position="179"/>
    </location>
</feature>
<evidence type="ECO:0000256" key="6">
    <source>
        <dbReference type="SAM" id="Phobius"/>
    </source>
</evidence>
<comment type="caution">
    <text evidence="8">The sequence shown here is derived from an EMBL/GenBank/DDBJ whole genome shotgun (WGS) entry which is preliminary data.</text>
</comment>
<keyword evidence="2 6" id="KW-0812">Transmembrane</keyword>
<reference evidence="8 9" key="1">
    <citation type="submission" date="2024-07" db="EMBL/GenBank/DDBJ databases">
        <title>Novosphingobium kalidii RD2P27.</title>
        <authorList>
            <person name="Sun J.-Q."/>
        </authorList>
    </citation>
    <scope>NUCLEOTIDE SEQUENCE [LARGE SCALE GENOMIC DNA]</scope>
    <source>
        <strain evidence="8 9">RD2P27</strain>
    </source>
</reference>
<feature type="transmembrane region" description="Helical" evidence="6">
    <location>
        <begin position="121"/>
        <end position="151"/>
    </location>
</feature>